<dbReference type="PANTHER" id="PTHR11406">
    <property type="entry name" value="PHOSPHOGLYCERATE KINASE"/>
    <property type="match status" value="1"/>
</dbReference>
<evidence type="ECO:0000256" key="2">
    <source>
        <dbReference type="ARBA" id="ARBA00013061"/>
    </source>
</evidence>
<organism evidence="7">
    <name type="scientific">marine sediment metagenome</name>
    <dbReference type="NCBI Taxonomy" id="412755"/>
    <lineage>
        <taxon>unclassified sequences</taxon>
        <taxon>metagenomes</taxon>
        <taxon>ecological metagenomes</taxon>
    </lineage>
</organism>
<comment type="catalytic activity">
    <reaction evidence="1">
        <text>(2R)-3-phosphoglycerate + ATP = (2R)-3-phospho-glyceroyl phosphate + ADP</text>
        <dbReference type="Rhea" id="RHEA:14801"/>
        <dbReference type="ChEBI" id="CHEBI:30616"/>
        <dbReference type="ChEBI" id="CHEBI:57604"/>
        <dbReference type="ChEBI" id="CHEBI:58272"/>
        <dbReference type="ChEBI" id="CHEBI:456216"/>
        <dbReference type="EC" id="2.7.2.3"/>
    </reaction>
</comment>
<evidence type="ECO:0000256" key="5">
    <source>
        <dbReference type="ARBA" id="ARBA00022777"/>
    </source>
</evidence>
<dbReference type="GO" id="GO:0005524">
    <property type="term" value="F:ATP binding"/>
    <property type="evidence" value="ECO:0007669"/>
    <property type="project" value="UniProtKB-KW"/>
</dbReference>
<proteinExistence type="predicted"/>
<dbReference type="AlphaFoldDB" id="X0SZ03"/>
<evidence type="ECO:0000313" key="7">
    <source>
        <dbReference type="EMBL" id="GAF81162.1"/>
    </source>
</evidence>
<keyword evidence="4" id="KW-0547">Nucleotide-binding</keyword>
<dbReference type="Pfam" id="PF00162">
    <property type="entry name" value="PGK"/>
    <property type="match status" value="1"/>
</dbReference>
<dbReference type="PANTHER" id="PTHR11406:SF23">
    <property type="entry name" value="PHOSPHOGLYCERATE KINASE 1, CHLOROPLASTIC-RELATED"/>
    <property type="match status" value="1"/>
</dbReference>
<name>X0SZ03_9ZZZZ</name>
<evidence type="ECO:0000256" key="1">
    <source>
        <dbReference type="ARBA" id="ARBA00000642"/>
    </source>
</evidence>
<reference evidence="7" key="1">
    <citation type="journal article" date="2014" name="Front. Microbiol.">
        <title>High frequency of phylogenetically diverse reductive dehalogenase-homologous genes in deep subseafloor sedimentary metagenomes.</title>
        <authorList>
            <person name="Kawai M."/>
            <person name="Futagami T."/>
            <person name="Toyoda A."/>
            <person name="Takaki Y."/>
            <person name="Nishi S."/>
            <person name="Hori S."/>
            <person name="Arai W."/>
            <person name="Tsubouchi T."/>
            <person name="Morono Y."/>
            <person name="Uchiyama I."/>
            <person name="Ito T."/>
            <person name="Fujiyama A."/>
            <person name="Inagaki F."/>
            <person name="Takami H."/>
        </authorList>
    </citation>
    <scope>NUCLEOTIDE SEQUENCE</scope>
    <source>
        <strain evidence="7">Expedition CK06-06</strain>
    </source>
</reference>
<evidence type="ECO:0000256" key="6">
    <source>
        <dbReference type="ARBA" id="ARBA00022840"/>
    </source>
</evidence>
<comment type="caution">
    <text evidence="7">The sequence shown here is derived from an EMBL/GenBank/DDBJ whole genome shotgun (WGS) entry which is preliminary data.</text>
</comment>
<keyword evidence="3" id="KW-0808">Transferase</keyword>
<dbReference type="GO" id="GO:0006094">
    <property type="term" value="P:gluconeogenesis"/>
    <property type="evidence" value="ECO:0007669"/>
    <property type="project" value="TreeGrafter"/>
</dbReference>
<protein>
    <recommendedName>
        <fullName evidence="2">phosphoglycerate kinase</fullName>
        <ecNumber evidence="2">2.7.2.3</ecNumber>
    </recommendedName>
</protein>
<dbReference type="SUPFAM" id="SSF53748">
    <property type="entry name" value="Phosphoglycerate kinase"/>
    <property type="match status" value="1"/>
</dbReference>
<dbReference type="EMBL" id="BARS01000690">
    <property type="protein sequence ID" value="GAF81162.1"/>
    <property type="molecule type" value="Genomic_DNA"/>
</dbReference>
<dbReference type="GO" id="GO:0005829">
    <property type="term" value="C:cytosol"/>
    <property type="evidence" value="ECO:0007669"/>
    <property type="project" value="TreeGrafter"/>
</dbReference>
<dbReference type="GO" id="GO:0004618">
    <property type="term" value="F:phosphoglycerate kinase activity"/>
    <property type="evidence" value="ECO:0007669"/>
    <property type="project" value="UniProtKB-EC"/>
</dbReference>
<dbReference type="InterPro" id="IPR001576">
    <property type="entry name" value="Phosphoglycerate_kinase"/>
</dbReference>
<dbReference type="InterPro" id="IPR015824">
    <property type="entry name" value="Phosphoglycerate_kinase_N"/>
</dbReference>
<dbReference type="Gene3D" id="3.40.50.1260">
    <property type="entry name" value="Phosphoglycerate kinase, N-terminal domain"/>
    <property type="match status" value="1"/>
</dbReference>
<gene>
    <name evidence="7" type="ORF">S01H1_01567</name>
</gene>
<sequence length="138" mass="14314">RENTTIHLPEDVIIGVGLSPDGEIRTCDARAIPAGWQGLDIGPKTVERFTDRILGAKTLVWTGPLGAFEVEAFSAGTRGVGEAVAESDAYSVIGGGETGEAVARFGLVDRVSYVSTGGGACLAFLRGKQLPALEALRA</sequence>
<accession>X0SZ03</accession>
<dbReference type="EC" id="2.7.2.3" evidence="2"/>
<dbReference type="InterPro" id="IPR036043">
    <property type="entry name" value="Phosphoglycerate_kinase_sf"/>
</dbReference>
<keyword evidence="5" id="KW-0418">Kinase</keyword>
<dbReference type="GO" id="GO:0043531">
    <property type="term" value="F:ADP binding"/>
    <property type="evidence" value="ECO:0007669"/>
    <property type="project" value="TreeGrafter"/>
</dbReference>
<keyword evidence="6" id="KW-0067">ATP-binding</keyword>
<evidence type="ECO:0000256" key="4">
    <source>
        <dbReference type="ARBA" id="ARBA00022741"/>
    </source>
</evidence>
<dbReference type="PRINTS" id="PR00477">
    <property type="entry name" value="PHGLYCKINASE"/>
</dbReference>
<evidence type="ECO:0000256" key="3">
    <source>
        <dbReference type="ARBA" id="ARBA00022679"/>
    </source>
</evidence>
<dbReference type="GO" id="GO:0006096">
    <property type="term" value="P:glycolytic process"/>
    <property type="evidence" value="ECO:0007669"/>
    <property type="project" value="InterPro"/>
</dbReference>
<feature type="non-terminal residue" evidence="7">
    <location>
        <position position="1"/>
    </location>
</feature>